<reference evidence="2 3" key="1">
    <citation type="submission" date="2018-05" db="EMBL/GenBank/DDBJ databases">
        <title>Streptomyces venezuelae.</title>
        <authorList>
            <person name="Kim W."/>
            <person name="Lee N."/>
            <person name="Cho B.-K."/>
        </authorList>
    </citation>
    <scope>NUCLEOTIDE SEQUENCE [LARGE SCALE GENOMIC DNA]</scope>
    <source>
        <strain evidence="2 3">ATCC 14583</strain>
    </source>
</reference>
<organism evidence="2 3">
    <name type="scientific">Streptomyces venezuelae</name>
    <dbReference type="NCBI Taxonomy" id="54571"/>
    <lineage>
        <taxon>Bacteria</taxon>
        <taxon>Bacillati</taxon>
        <taxon>Actinomycetota</taxon>
        <taxon>Actinomycetes</taxon>
        <taxon>Kitasatosporales</taxon>
        <taxon>Streptomycetaceae</taxon>
        <taxon>Streptomyces</taxon>
    </lineage>
</organism>
<name>A0A5P2BDX4_STRVZ</name>
<evidence type="ECO:0000313" key="2">
    <source>
        <dbReference type="EMBL" id="QES27928.1"/>
    </source>
</evidence>
<dbReference type="Proteomes" id="UP000323046">
    <property type="component" value="Chromosome"/>
</dbReference>
<keyword evidence="3" id="KW-1185">Reference proteome</keyword>
<sequence length="59" mass="6181">MAEGSDLFVVGVEGHVVEGHVAGAFMAGAVRRGVGTASEPSVREILHGGSSMRRSYRPR</sequence>
<proteinExistence type="predicted"/>
<protein>
    <submittedName>
        <fullName evidence="2">Uncharacterized protein</fullName>
    </submittedName>
</protein>
<evidence type="ECO:0000313" key="3">
    <source>
        <dbReference type="Proteomes" id="UP000323046"/>
    </source>
</evidence>
<dbReference type="EMBL" id="CP029193">
    <property type="protein sequence ID" value="QES27928.1"/>
    <property type="molecule type" value="Genomic_DNA"/>
</dbReference>
<accession>A0A5P2BDX4</accession>
<gene>
    <name evidence="2" type="ORF">DEJ47_17110</name>
</gene>
<feature type="region of interest" description="Disordered" evidence="1">
    <location>
        <begin position="35"/>
        <end position="59"/>
    </location>
</feature>
<dbReference type="AlphaFoldDB" id="A0A5P2BDX4"/>
<evidence type="ECO:0000256" key="1">
    <source>
        <dbReference type="SAM" id="MobiDB-lite"/>
    </source>
</evidence>